<evidence type="ECO:0000313" key="2">
    <source>
        <dbReference type="Proteomes" id="UP000722485"/>
    </source>
</evidence>
<dbReference type="OrthoDB" id="5148912at2759"/>
<accession>A0A9P5HDT2</accession>
<sequence length="405" mass="46244">MDNVLFYRPLWEEEALMEDSSKHLEKIRLEIMTNLMHTMPVDVKPPTVAAMITASINLIKTLLRDSPDDNVVLQKILDYATESGVDPNLVVRGAIVLWYKSASPIFSREPDLGLPAHAMSEGGLAMPWVQKLVESQYFIGNLGYLSMLLTAETWEEPYHPKLKISTLLTNATIAFLFATYVITPHLKSHSLWQQHLTDSSSRGRKEMSAFLKTTWHVSREGWEKSDQPPGAVFSALDTEVKISDDGRKLLTRVGCPNWHEAPFWHPFRVVPGSPWNKFIKNRRQKYFQILPTVGNRVRYLVPGSAVTLTSSSETYYGILRSQFDRTNTPRTRLSDEERELQFWRLAGGTGLRYPTVRPTEQVKKPAADLSGNLTLPFLTTTARALRYEEEPEFVDEDFYAMAFHH</sequence>
<dbReference type="EMBL" id="JAANBB010000151">
    <property type="protein sequence ID" value="KAF7548339.1"/>
    <property type="molecule type" value="Genomic_DNA"/>
</dbReference>
<reference evidence="1" key="1">
    <citation type="submission" date="2020-03" db="EMBL/GenBank/DDBJ databases">
        <title>Draft Genome Sequence of Cylindrodendrum hubeiense.</title>
        <authorList>
            <person name="Buettner E."/>
            <person name="Kellner H."/>
        </authorList>
    </citation>
    <scope>NUCLEOTIDE SEQUENCE</scope>
    <source>
        <strain evidence="1">IHI 201604</strain>
    </source>
</reference>
<keyword evidence="2" id="KW-1185">Reference proteome</keyword>
<dbReference type="Pfam" id="PF17043">
    <property type="entry name" value="MAT1-1-2"/>
    <property type="match status" value="1"/>
</dbReference>
<dbReference type="Proteomes" id="UP000722485">
    <property type="component" value="Unassembled WGS sequence"/>
</dbReference>
<organism evidence="1 2">
    <name type="scientific">Cylindrodendrum hubeiense</name>
    <dbReference type="NCBI Taxonomy" id="595255"/>
    <lineage>
        <taxon>Eukaryota</taxon>
        <taxon>Fungi</taxon>
        <taxon>Dikarya</taxon>
        <taxon>Ascomycota</taxon>
        <taxon>Pezizomycotina</taxon>
        <taxon>Sordariomycetes</taxon>
        <taxon>Hypocreomycetidae</taxon>
        <taxon>Hypocreales</taxon>
        <taxon>Nectriaceae</taxon>
        <taxon>Cylindrodendrum</taxon>
    </lineage>
</organism>
<comment type="caution">
    <text evidence="1">The sequence shown here is derived from an EMBL/GenBank/DDBJ whole genome shotgun (WGS) entry which is preliminary data.</text>
</comment>
<dbReference type="InterPro" id="IPR031472">
    <property type="entry name" value="MAT1-1-2/MatA-2/Smr1"/>
</dbReference>
<name>A0A9P5HDT2_9HYPO</name>
<evidence type="ECO:0000313" key="1">
    <source>
        <dbReference type="EMBL" id="KAF7548339.1"/>
    </source>
</evidence>
<proteinExistence type="predicted"/>
<protein>
    <submittedName>
        <fullName evidence="1">Uncharacterized protein</fullName>
    </submittedName>
</protein>
<dbReference type="AlphaFoldDB" id="A0A9P5HDT2"/>
<gene>
    <name evidence="1" type="ORF">G7Z17_g7126</name>
</gene>